<organism evidence="1 2">
    <name type="scientific">Undibacterium parvum</name>
    <dbReference type="NCBI Taxonomy" id="401471"/>
    <lineage>
        <taxon>Bacteria</taxon>
        <taxon>Pseudomonadati</taxon>
        <taxon>Pseudomonadota</taxon>
        <taxon>Betaproteobacteria</taxon>
        <taxon>Burkholderiales</taxon>
        <taxon>Oxalobacteraceae</taxon>
        <taxon>Undibacterium</taxon>
    </lineage>
</organism>
<dbReference type="KEGG" id="upv:EJN92_07755"/>
<accession>A0A3S9HIH4</accession>
<dbReference type="RefSeq" id="WP_126127288.1">
    <property type="nucleotide sequence ID" value="NZ_CP034464.1"/>
</dbReference>
<dbReference type="EMBL" id="CP034464">
    <property type="protein sequence ID" value="AZP11906.1"/>
    <property type="molecule type" value="Genomic_DNA"/>
</dbReference>
<gene>
    <name evidence="1" type="ORF">EJN92_07755</name>
</gene>
<protein>
    <submittedName>
        <fullName evidence="1">Uncharacterized protein</fullName>
    </submittedName>
</protein>
<dbReference type="AlphaFoldDB" id="A0A3S9HIH4"/>
<keyword evidence="2" id="KW-1185">Reference proteome</keyword>
<proteinExistence type="predicted"/>
<evidence type="ECO:0000313" key="2">
    <source>
        <dbReference type="Proteomes" id="UP000275663"/>
    </source>
</evidence>
<name>A0A3S9HIH4_9BURK</name>
<evidence type="ECO:0000313" key="1">
    <source>
        <dbReference type="EMBL" id="AZP11906.1"/>
    </source>
</evidence>
<dbReference type="Proteomes" id="UP000275663">
    <property type="component" value="Chromosome"/>
</dbReference>
<sequence>MHVSLGGFFGVFSCVEEVYCIFARLTAEQGIALMPGNIEILICMMTGIQKMKKIYLLHCDIVLLSPPTPPKVWISARTLCGLFFAHFFYVKKLHSGLDEKPAAFEKALFINRMIDI</sequence>
<reference evidence="1 2" key="1">
    <citation type="journal article" date="2011" name="Int. J. Syst. Evol. Microbiol.">
        <title>Description of Undibacterium oligocarboniphilum sp. nov., isolated from purified water, and Undibacterium pigrum strain CCUG 49012 as the type strain of Undibacterium parvum sp. nov., and emended descriptions of the genus Undibacterium and the species Undibacterium pigrum.</title>
        <authorList>
            <person name="Eder W."/>
            <person name="Wanner G."/>
            <person name="Ludwig W."/>
            <person name="Busse H.J."/>
            <person name="Ziemke-Kageler F."/>
            <person name="Lang E."/>
        </authorList>
    </citation>
    <scope>NUCLEOTIDE SEQUENCE [LARGE SCALE GENOMIC DNA]</scope>
    <source>
        <strain evidence="1 2">DSM 23061</strain>
    </source>
</reference>